<name>A0ABU3UGE1_9ACTN</name>
<proteinExistence type="predicted"/>
<dbReference type="Proteomes" id="UP001257627">
    <property type="component" value="Unassembled WGS sequence"/>
</dbReference>
<dbReference type="EMBL" id="JARAKF010000001">
    <property type="protein sequence ID" value="MDU8992969.1"/>
    <property type="molecule type" value="Genomic_DNA"/>
</dbReference>
<organism evidence="1 2">
    <name type="scientific">Streptomyces mirabilis</name>
    <dbReference type="NCBI Taxonomy" id="68239"/>
    <lineage>
        <taxon>Bacteria</taxon>
        <taxon>Bacillati</taxon>
        <taxon>Actinomycetota</taxon>
        <taxon>Actinomycetes</taxon>
        <taxon>Kitasatosporales</taxon>
        <taxon>Streptomycetaceae</taxon>
        <taxon>Streptomyces</taxon>
    </lineage>
</organism>
<comment type="caution">
    <text evidence="1">The sequence shown here is derived from an EMBL/GenBank/DDBJ whole genome shotgun (WGS) entry which is preliminary data.</text>
</comment>
<evidence type="ECO:0000313" key="2">
    <source>
        <dbReference type="Proteomes" id="UP001257627"/>
    </source>
</evidence>
<sequence>MSLEALDAVPWDRLESALPRHPVEEVPRALRRLALAGGAATEEYCYPLYSCLIAGNGRVPSAATAALPFVVALAATRRQARESTS</sequence>
<dbReference type="RefSeq" id="WP_143672356.1">
    <property type="nucleotide sequence ID" value="NZ_JAPEMK010000001.1"/>
</dbReference>
<keyword evidence="2" id="KW-1185">Reference proteome</keyword>
<reference evidence="1 2" key="1">
    <citation type="submission" date="2023-02" db="EMBL/GenBank/DDBJ databases">
        <authorList>
            <person name="Maleckis M."/>
        </authorList>
    </citation>
    <scope>NUCLEOTIDE SEQUENCE [LARGE SCALE GENOMIC DNA]</scope>
    <source>
        <strain evidence="1 2">P8-A2</strain>
    </source>
</reference>
<protein>
    <submittedName>
        <fullName evidence="1">Uncharacterized protein</fullName>
    </submittedName>
</protein>
<accession>A0ABU3UGE1</accession>
<gene>
    <name evidence="1" type="ORF">PU648_11475</name>
</gene>
<evidence type="ECO:0000313" key="1">
    <source>
        <dbReference type="EMBL" id="MDU8992969.1"/>
    </source>
</evidence>